<evidence type="ECO:0000256" key="8">
    <source>
        <dbReference type="ARBA" id="ARBA00022840"/>
    </source>
</evidence>
<feature type="binding site" evidence="12">
    <location>
        <position position="285"/>
    </location>
    <ligand>
        <name>K(+)</name>
        <dbReference type="ChEBI" id="CHEBI:29103"/>
    </ligand>
</feature>
<feature type="binding site" evidence="12">
    <location>
        <position position="279"/>
    </location>
    <ligand>
        <name>ATP</name>
        <dbReference type="ChEBI" id="CHEBI:30616"/>
    </ligand>
</feature>
<keyword evidence="7 12" id="KW-0418">Kinase</keyword>
<dbReference type="CDD" id="cd01174">
    <property type="entry name" value="ribokinase"/>
    <property type="match status" value="1"/>
</dbReference>
<feature type="binding site" evidence="12">
    <location>
        <position position="249"/>
    </location>
    <ligand>
        <name>K(+)</name>
        <dbReference type="ChEBI" id="CHEBI:29103"/>
    </ligand>
</feature>
<evidence type="ECO:0000313" key="14">
    <source>
        <dbReference type="EMBL" id="GIU44523.1"/>
    </source>
</evidence>
<feature type="active site" description="Proton acceptor" evidence="12">
    <location>
        <position position="255"/>
    </location>
</feature>
<dbReference type="SUPFAM" id="SSF53613">
    <property type="entry name" value="Ribokinase-like"/>
    <property type="match status" value="1"/>
</dbReference>
<evidence type="ECO:0000256" key="12">
    <source>
        <dbReference type="HAMAP-Rule" id="MF_01987"/>
    </source>
</evidence>
<evidence type="ECO:0000256" key="3">
    <source>
        <dbReference type="ARBA" id="ARBA00016943"/>
    </source>
</evidence>
<dbReference type="RefSeq" id="WP_119977647.1">
    <property type="nucleotide sequence ID" value="NZ_BPFB01000009.1"/>
</dbReference>
<evidence type="ECO:0000256" key="5">
    <source>
        <dbReference type="ARBA" id="ARBA00022723"/>
    </source>
</evidence>
<dbReference type="PANTHER" id="PTHR10584">
    <property type="entry name" value="SUGAR KINASE"/>
    <property type="match status" value="1"/>
</dbReference>
<comment type="cofactor">
    <cofactor evidence="12">
        <name>Mg(2+)</name>
        <dbReference type="ChEBI" id="CHEBI:18420"/>
    </cofactor>
    <text evidence="12">Requires a divalent cation, most likely magnesium in vivo, as an electrophilic catalyst to aid phosphoryl group transfer. It is the chelate of the metal and the nucleotide that is the actual substrate.</text>
</comment>
<accession>A0ABQ4PAK3</accession>
<dbReference type="InterPro" id="IPR011877">
    <property type="entry name" value="Ribokinase"/>
</dbReference>
<comment type="pathway">
    <text evidence="12">Carbohydrate metabolism; D-ribose degradation; D-ribose 5-phosphate from beta-D-ribopyranose: step 2/2.</text>
</comment>
<keyword evidence="5 12" id="KW-0479">Metal-binding</keyword>
<keyword evidence="4 12" id="KW-0808">Transferase</keyword>
<reference evidence="14 15" key="1">
    <citation type="submission" date="2021-05" db="EMBL/GenBank/DDBJ databases">
        <title>Molecular characterization for Shewanella algae harboring chromosomal blaOXA-55-like strains isolated from clinical and environment sample.</title>
        <authorList>
            <person name="Ohama Y."/>
            <person name="Aoki K."/>
            <person name="Harada S."/>
            <person name="Moriya K."/>
            <person name="Ishii Y."/>
            <person name="Tateda K."/>
        </authorList>
    </citation>
    <scope>NUCLEOTIDE SEQUENCE [LARGE SCALE GENOMIC DNA]</scope>
    <source>
        <strain evidence="14 15">LMG 23746</strain>
    </source>
</reference>
<dbReference type="NCBIfam" id="NF008353">
    <property type="entry name" value="PRK11142.1"/>
    <property type="match status" value="1"/>
</dbReference>
<dbReference type="InterPro" id="IPR002173">
    <property type="entry name" value="Carboh/pur_kinase_PfkB_CS"/>
</dbReference>
<evidence type="ECO:0000313" key="15">
    <source>
        <dbReference type="Proteomes" id="UP000761574"/>
    </source>
</evidence>
<feature type="binding site" evidence="12">
    <location>
        <position position="187"/>
    </location>
    <ligand>
        <name>ATP</name>
        <dbReference type="ChEBI" id="CHEBI:30616"/>
    </ligand>
</feature>
<dbReference type="PRINTS" id="PR00990">
    <property type="entry name" value="RIBOKINASE"/>
</dbReference>
<gene>
    <name evidence="14" type="primary">rbsK_1</name>
    <name evidence="12" type="synonym">rbsK</name>
    <name evidence="14" type="ORF">TUM4630_10430</name>
</gene>
<sequence>MTRLLILGSANIDHVMNFDFLPESGQTLMSRDYRLEYGGKGANQAVASARLAQPGTRVDFICHVGDDVAGQQLCNAWLSDGIHPDGVHQIAKTSTGNAMIFIDKNGENMIGVSPGANATLTPDALLRHQPLIEAADWLLVQLETPVLSVLNALKLAKYQGCSTILNPAPARTISKELFQLVDIITPNETEAEAITGIEVTDSASAKLAAQMMHQLGLKTVIITLGKQGAYVSSEEFCGLLPGCEVDAIDTVAAGDTFNGALMVALSEGSTIDAAVKFAHRAAAIAVTRAGAQRSIPYRHELAIAPSAP</sequence>
<comment type="activity regulation">
    <text evidence="12">Activated by a monovalent cation that binds near, but not in, the active site. The most likely occupant of the site in vivo is potassium. Ion binding induces a conformational change that may alter substrate affinity.</text>
</comment>
<dbReference type="PROSITE" id="PS00584">
    <property type="entry name" value="PFKB_KINASES_2"/>
    <property type="match status" value="1"/>
</dbReference>
<evidence type="ECO:0000256" key="6">
    <source>
        <dbReference type="ARBA" id="ARBA00022741"/>
    </source>
</evidence>
<keyword evidence="15" id="KW-1185">Reference proteome</keyword>
<evidence type="ECO:0000256" key="2">
    <source>
        <dbReference type="ARBA" id="ARBA00012035"/>
    </source>
</evidence>
<organism evidence="14 15">
    <name type="scientific">Shewanella algidipiscicola</name>
    <dbReference type="NCBI Taxonomy" id="614070"/>
    <lineage>
        <taxon>Bacteria</taxon>
        <taxon>Pseudomonadati</taxon>
        <taxon>Pseudomonadota</taxon>
        <taxon>Gammaproteobacteria</taxon>
        <taxon>Alteromonadales</taxon>
        <taxon>Shewanellaceae</taxon>
        <taxon>Shewanella</taxon>
    </lineage>
</organism>
<feature type="binding site" evidence="12">
    <location>
        <position position="294"/>
    </location>
    <ligand>
        <name>K(+)</name>
        <dbReference type="ChEBI" id="CHEBI:29103"/>
    </ligand>
</feature>
<keyword evidence="10 12" id="KW-0630">Potassium</keyword>
<comment type="similarity">
    <text evidence="1">Belongs to the carbohydrate kinase pfkB family.</text>
</comment>
<comment type="function">
    <text evidence="12">Catalyzes the phosphorylation of ribose at O-5 in a reaction requiring ATP and magnesium. The resulting D-ribose-5-phosphate can then be used either for sythesis of nucleotides, histidine, and tryptophan, or as a component of the pentose phosphate pathway.</text>
</comment>
<comment type="caution">
    <text evidence="14">The sequence shown here is derived from an EMBL/GenBank/DDBJ whole genome shotgun (WGS) entry which is preliminary data.</text>
</comment>
<feature type="binding site" evidence="12">
    <location>
        <begin position="254"/>
        <end position="255"/>
    </location>
    <ligand>
        <name>ATP</name>
        <dbReference type="ChEBI" id="CHEBI:30616"/>
    </ligand>
</feature>
<dbReference type="PANTHER" id="PTHR10584:SF166">
    <property type="entry name" value="RIBOKINASE"/>
    <property type="match status" value="1"/>
</dbReference>
<keyword evidence="8 12" id="KW-0067">ATP-binding</keyword>
<feature type="binding site" evidence="12">
    <location>
        <begin position="223"/>
        <end position="228"/>
    </location>
    <ligand>
        <name>ATP</name>
        <dbReference type="ChEBI" id="CHEBI:30616"/>
    </ligand>
</feature>
<dbReference type="Gene3D" id="3.40.1190.20">
    <property type="match status" value="1"/>
</dbReference>
<evidence type="ECO:0000259" key="13">
    <source>
        <dbReference type="Pfam" id="PF00294"/>
    </source>
</evidence>
<keyword evidence="12" id="KW-0963">Cytoplasm</keyword>
<feature type="binding site" evidence="12">
    <location>
        <position position="251"/>
    </location>
    <ligand>
        <name>K(+)</name>
        <dbReference type="ChEBI" id="CHEBI:29103"/>
    </ligand>
</feature>
<dbReference type="InterPro" id="IPR002139">
    <property type="entry name" value="Ribo/fructo_kinase"/>
</dbReference>
<comment type="subcellular location">
    <subcellularLocation>
        <location evidence="12">Cytoplasm</location>
    </subcellularLocation>
</comment>
<dbReference type="Pfam" id="PF00294">
    <property type="entry name" value="PfkB"/>
    <property type="match status" value="1"/>
</dbReference>
<protein>
    <recommendedName>
        <fullName evidence="3 12">Ribokinase</fullName>
        <shortName evidence="12">RK</shortName>
        <ecNumber evidence="2 12">2.7.1.15</ecNumber>
    </recommendedName>
</protein>
<dbReference type="InterPro" id="IPR011611">
    <property type="entry name" value="PfkB_dom"/>
</dbReference>
<dbReference type="EC" id="2.7.1.15" evidence="2 12"/>
<dbReference type="InterPro" id="IPR029056">
    <property type="entry name" value="Ribokinase-like"/>
</dbReference>
<dbReference type="HAMAP" id="MF_01987">
    <property type="entry name" value="Ribokinase"/>
    <property type="match status" value="1"/>
</dbReference>
<keyword evidence="11 12" id="KW-0119">Carbohydrate metabolism</keyword>
<keyword evidence="9 12" id="KW-0460">Magnesium</keyword>
<feature type="binding site" evidence="12">
    <location>
        <position position="288"/>
    </location>
    <ligand>
        <name>K(+)</name>
        <dbReference type="ChEBI" id="CHEBI:29103"/>
    </ligand>
</feature>
<feature type="binding site" evidence="12">
    <location>
        <position position="143"/>
    </location>
    <ligand>
        <name>substrate</name>
    </ligand>
</feature>
<comment type="similarity">
    <text evidence="12">Belongs to the carbohydrate kinase PfkB family. Ribokinase subfamily.</text>
</comment>
<keyword evidence="6 12" id="KW-0547">Nucleotide-binding</keyword>
<feature type="binding site" evidence="12">
    <location>
        <begin position="11"/>
        <end position="13"/>
    </location>
    <ligand>
        <name>substrate</name>
    </ligand>
</feature>
<evidence type="ECO:0000256" key="11">
    <source>
        <dbReference type="ARBA" id="ARBA00023277"/>
    </source>
</evidence>
<proteinExistence type="inferred from homology"/>
<dbReference type="EMBL" id="BPFB01000009">
    <property type="protein sequence ID" value="GIU44523.1"/>
    <property type="molecule type" value="Genomic_DNA"/>
</dbReference>
<evidence type="ECO:0000256" key="4">
    <source>
        <dbReference type="ARBA" id="ARBA00022679"/>
    </source>
</evidence>
<comment type="catalytic activity">
    <reaction evidence="12">
        <text>D-ribose + ATP = D-ribose 5-phosphate + ADP + H(+)</text>
        <dbReference type="Rhea" id="RHEA:13697"/>
        <dbReference type="ChEBI" id="CHEBI:15378"/>
        <dbReference type="ChEBI" id="CHEBI:30616"/>
        <dbReference type="ChEBI" id="CHEBI:47013"/>
        <dbReference type="ChEBI" id="CHEBI:78346"/>
        <dbReference type="ChEBI" id="CHEBI:456216"/>
        <dbReference type="EC" id="2.7.1.15"/>
    </reaction>
</comment>
<feature type="binding site" evidence="12">
    <location>
        <position position="255"/>
    </location>
    <ligand>
        <name>substrate</name>
    </ligand>
</feature>
<name>A0ABQ4PAK3_9GAMM</name>
<feature type="binding site" evidence="12">
    <location>
        <begin position="39"/>
        <end position="43"/>
    </location>
    <ligand>
        <name>substrate</name>
    </ligand>
</feature>
<comment type="subunit">
    <text evidence="12">Homodimer.</text>
</comment>
<evidence type="ECO:0000256" key="7">
    <source>
        <dbReference type="ARBA" id="ARBA00022777"/>
    </source>
</evidence>
<dbReference type="NCBIfam" id="TIGR02152">
    <property type="entry name" value="D_ribokin_bact"/>
    <property type="match status" value="1"/>
</dbReference>
<evidence type="ECO:0000256" key="1">
    <source>
        <dbReference type="ARBA" id="ARBA00005380"/>
    </source>
</evidence>
<evidence type="ECO:0000256" key="10">
    <source>
        <dbReference type="ARBA" id="ARBA00022958"/>
    </source>
</evidence>
<dbReference type="Proteomes" id="UP000761574">
    <property type="component" value="Unassembled WGS sequence"/>
</dbReference>
<comment type="caution">
    <text evidence="12">Lacks conserved residue(s) required for the propagation of feature annotation.</text>
</comment>
<evidence type="ECO:0000256" key="9">
    <source>
        <dbReference type="ARBA" id="ARBA00022842"/>
    </source>
</evidence>
<feature type="binding site" evidence="12">
    <location>
        <position position="290"/>
    </location>
    <ligand>
        <name>K(+)</name>
        <dbReference type="ChEBI" id="CHEBI:29103"/>
    </ligand>
</feature>
<feature type="domain" description="Carbohydrate kinase PfkB" evidence="13">
    <location>
        <begin position="1"/>
        <end position="296"/>
    </location>
</feature>